<evidence type="ECO:0000313" key="2">
    <source>
        <dbReference type="EMBL" id="GAA0325351.1"/>
    </source>
</evidence>
<dbReference type="SMART" id="SM01118">
    <property type="entry name" value="CYTH"/>
    <property type="match status" value="1"/>
</dbReference>
<dbReference type="RefSeq" id="WP_343797803.1">
    <property type="nucleotide sequence ID" value="NZ_BAAADJ010000015.1"/>
</dbReference>
<dbReference type="PROSITE" id="PS51707">
    <property type="entry name" value="CYTH"/>
    <property type="match status" value="1"/>
</dbReference>
<protein>
    <submittedName>
        <fullName evidence="2">CYTH domain-containing protein</fullName>
    </submittedName>
</protein>
<accession>A0ABP3FTD2</accession>
<dbReference type="CDD" id="cd07762">
    <property type="entry name" value="CYTH-like_Pase_1"/>
    <property type="match status" value="1"/>
</dbReference>
<evidence type="ECO:0000313" key="3">
    <source>
        <dbReference type="Proteomes" id="UP001500782"/>
    </source>
</evidence>
<dbReference type="InterPro" id="IPR023577">
    <property type="entry name" value="CYTH_domain"/>
</dbReference>
<proteinExistence type="predicted"/>
<dbReference type="Pfam" id="PF01928">
    <property type="entry name" value="CYTH"/>
    <property type="match status" value="1"/>
</dbReference>
<gene>
    <name evidence="2" type="ORF">GCM10008967_14950</name>
</gene>
<dbReference type="Gene3D" id="2.40.320.10">
    <property type="entry name" value="Hypothetical Protein Pfu-838710-001"/>
    <property type="match status" value="1"/>
</dbReference>
<dbReference type="EMBL" id="BAAADJ010000015">
    <property type="protein sequence ID" value="GAA0325351.1"/>
    <property type="molecule type" value="Genomic_DNA"/>
</dbReference>
<dbReference type="SUPFAM" id="SSF55154">
    <property type="entry name" value="CYTH-like phosphatases"/>
    <property type="match status" value="1"/>
</dbReference>
<dbReference type="PIRSF" id="PIRSF012526">
    <property type="entry name" value="CYTH_UCP012526"/>
    <property type="match status" value="1"/>
</dbReference>
<reference evidence="3" key="1">
    <citation type="journal article" date="2019" name="Int. J. Syst. Evol. Microbiol.">
        <title>The Global Catalogue of Microorganisms (GCM) 10K type strain sequencing project: providing services to taxonomists for standard genome sequencing and annotation.</title>
        <authorList>
            <consortium name="The Broad Institute Genomics Platform"/>
            <consortium name="The Broad Institute Genome Sequencing Center for Infectious Disease"/>
            <person name="Wu L."/>
            <person name="Ma J."/>
        </authorList>
    </citation>
    <scope>NUCLEOTIDE SEQUENCE [LARGE SCALE GENOMIC DNA]</scope>
    <source>
        <strain evidence="3">JCM 9731</strain>
    </source>
</reference>
<comment type="caution">
    <text evidence="2">The sequence shown here is derived from an EMBL/GenBank/DDBJ whole genome shotgun (WGS) entry which is preliminary data.</text>
</comment>
<dbReference type="Proteomes" id="UP001500782">
    <property type="component" value="Unassembled WGS sequence"/>
</dbReference>
<sequence>MSQNVEIEFKNLLSEKEFYQLQKVFQLTEAQFKIQTNYYFDTPNFVLKKHNAALRIREKNSSYELTLKEPLGQGLLETTDVLEKQIASSLIDGKQNLPMGDVHSQLDKYSIDLNELTCFGFLKTERAEIDYQNGLLVFDKSTYFEKEDFELEYEVLDIDAGKKAFEELLKTYDIPIRPADNKILRFYREKLRNEAKDSR</sequence>
<feature type="domain" description="CYTH" evidence="1">
    <location>
        <begin position="4"/>
        <end position="193"/>
    </location>
</feature>
<organism evidence="2 3">
    <name type="scientific">Bacillus carboniphilus</name>
    <dbReference type="NCBI Taxonomy" id="86663"/>
    <lineage>
        <taxon>Bacteria</taxon>
        <taxon>Bacillati</taxon>
        <taxon>Bacillota</taxon>
        <taxon>Bacilli</taxon>
        <taxon>Bacillales</taxon>
        <taxon>Bacillaceae</taxon>
        <taxon>Bacillus</taxon>
    </lineage>
</organism>
<evidence type="ECO:0000259" key="1">
    <source>
        <dbReference type="PROSITE" id="PS51707"/>
    </source>
</evidence>
<dbReference type="InterPro" id="IPR033469">
    <property type="entry name" value="CYTH-like_dom_sf"/>
</dbReference>
<name>A0ABP3FTD2_9BACI</name>
<keyword evidence="3" id="KW-1185">Reference proteome</keyword>
<dbReference type="InterPro" id="IPR009195">
    <property type="entry name" value="Uncharacterised_YjbK"/>
</dbReference>